<organism evidence="3 4">
    <name type="scientific">Sphaerimonospora thailandensis</name>
    <dbReference type="NCBI Taxonomy" id="795644"/>
    <lineage>
        <taxon>Bacteria</taxon>
        <taxon>Bacillati</taxon>
        <taxon>Actinomycetota</taxon>
        <taxon>Actinomycetes</taxon>
        <taxon>Streptosporangiales</taxon>
        <taxon>Streptosporangiaceae</taxon>
        <taxon>Sphaerimonospora</taxon>
    </lineage>
</organism>
<feature type="coiled-coil region" evidence="1">
    <location>
        <begin position="79"/>
        <end position="106"/>
    </location>
</feature>
<evidence type="ECO:0000256" key="1">
    <source>
        <dbReference type="SAM" id="Coils"/>
    </source>
</evidence>
<comment type="caution">
    <text evidence="3">The sequence shown here is derived from an EMBL/GenBank/DDBJ whole genome shotgun (WGS) entry which is preliminary data.</text>
</comment>
<dbReference type="RefSeq" id="WP_204016006.1">
    <property type="nucleotide sequence ID" value="NZ_BOOG01000021.1"/>
</dbReference>
<keyword evidence="2" id="KW-1133">Transmembrane helix</keyword>
<sequence>MSDLDQDQAGVEVDVHLSPVERAAAEVPPYASAWAVSAMVTLIVAAAVVTGSPVVVVAMAAIAIAAGWWGAMYGIQVGRKREAGRVRAARQEMARLQEDKARADADLARVSGAIETLASEWVRLHPAVPDTCVRQLREIHSTRMEGR</sequence>
<dbReference type="Proteomes" id="UP000610966">
    <property type="component" value="Unassembled WGS sequence"/>
</dbReference>
<evidence type="ECO:0000256" key="2">
    <source>
        <dbReference type="SAM" id="Phobius"/>
    </source>
</evidence>
<keyword evidence="2" id="KW-0812">Transmembrane</keyword>
<feature type="transmembrane region" description="Helical" evidence="2">
    <location>
        <begin position="55"/>
        <end position="75"/>
    </location>
</feature>
<name>A0A8J3R6M9_9ACTN</name>
<keyword evidence="2" id="KW-0472">Membrane</keyword>
<gene>
    <name evidence="3" type="ORF">Mth01_25390</name>
</gene>
<accession>A0A8J3R6M9</accession>
<proteinExistence type="predicted"/>
<feature type="transmembrane region" description="Helical" evidence="2">
    <location>
        <begin position="30"/>
        <end position="49"/>
    </location>
</feature>
<keyword evidence="1" id="KW-0175">Coiled coil</keyword>
<protein>
    <submittedName>
        <fullName evidence="3">Uncharacterized protein</fullName>
    </submittedName>
</protein>
<evidence type="ECO:0000313" key="4">
    <source>
        <dbReference type="Proteomes" id="UP000610966"/>
    </source>
</evidence>
<dbReference type="EMBL" id="BOOG01000021">
    <property type="protein sequence ID" value="GIH70286.1"/>
    <property type="molecule type" value="Genomic_DNA"/>
</dbReference>
<dbReference type="AlphaFoldDB" id="A0A8J3R6M9"/>
<keyword evidence="4" id="KW-1185">Reference proteome</keyword>
<evidence type="ECO:0000313" key="3">
    <source>
        <dbReference type="EMBL" id="GIH70286.1"/>
    </source>
</evidence>
<reference evidence="3" key="1">
    <citation type="submission" date="2021-01" db="EMBL/GenBank/DDBJ databases">
        <title>Whole genome shotgun sequence of Sphaerimonospora thailandensis NBRC 107569.</title>
        <authorList>
            <person name="Komaki H."/>
            <person name="Tamura T."/>
        </authorList>
    </citation>
    <scope>NUCLEOTIDE SEQUENCE</scope>
    <source>
        <strain evidence="3">NBRC 107569</strain>
    </source>
</reference>